<accession>A0A9P7QXL6</accession>
<feature type="compositionally biased region" description="Polar residues" evidence="1">
    <location>
        <begin position="634"/>
        <end position="655"/>
    </location>
</feature>
<dbReference type="InterPro" id="IPR011990">
    <property type="entry name" value="TPR-like_helical_dom_sf"/>
</dbReference>
<feature type="region of interest" description="Disordered" evidence="1">
    <location>
        <begin position="1"/>
        <end position="27"/>
    </location>
</feature>
<evidence type="ECO:0000313" key="3">
    <source>
        <dbReference type="Proteomes" id="UP000699042"/>
    </source>
</evidence>
<protein>
    <submittedName>
        <fullName evidence="2">Tetratricopeptide repeat domain-containing protein</fullName>
    </submittedName>
</protein>
<dbReference type="AlphaFoldDB" id="A0A9P7QXL6"/>
<keyword evidence="3" id="KW-1185">Reference proteome</keyword>
<organism evidence="2 3">
    <name type="scientific">Colletotrichum scovillei</name>
    <dbReference type="NCBI Taxonomy" id="1209932"/>
    <lineage>
        <taxon>Eukaryota</taxon>
        <taxon>Fungi</taxon>
        <taxon>Dikarya</taxon>
        <taxon>Ascomycota</taxon>
        <taxon>Pezizomycotina</taxon>
        <taxon>Sordariomycetes</taxon>
        <taxon>Hypocreomycetidae</taxon>
        <taxon>Glomerellales</taxon>
        <taxon>Glomerellaceae</taxon>
        <taxon>Colletotrichum</taxon>
        <taxon>Colletotrichum acutatum species complex</taxon>
    </lineage>
</organism>
<dbReference type="EMBL" id="JAESDN010000010">
    <property type="protein sequence ID" value="KAG7044504.1"/>
    <property type="molecule type" value="Genomic_DNA"/>
</dbReference>
<feature type="compositionally biased region" description="Basic and acidic residues" evidence="1">
    <location>
        <begin position="741"/>
        <end position="769"/>
    </location>
</feature>
<evidence type="ECO:0000256" key="1">
    <source>
        <dbReference type="SAM" id="MobiDB-lite"/>
    </source>
</evidence>
<feature type="compositionally biased region" description="Basic and acidic residues" evidence="1">
    <location>
        <begin position="784"/>
        <end position="802"/>
    </location>
</feature>
<evidence type="ECO:0000313" key="2">
    <source>
        <dbReference type="EMBL" id="KAG7044504.1"/>
    </source>
</evidence>
<comment type="caution">
    <text evidence="2">The sequence shown here is derived from an EMBL/GenBank/DDBJ whole genome shotgun (WGS) entry which is preliminary data.</text>
</comment>
<gene>
    <name evidence="2" type="ORF">JMJ77_003966</name>
</gene>
<proteinExistence type="predicted"/>
<dbReference type="Proteomes" id="UP000699042">
    <property type="component" value="Unassembled WGS sequence"/>
</dbReference>
<feature type="region of interest" description="Disordered" evidence="1">
    <location>
        <begin position="628"/>
        <end position="821"/>
    </location>
</feature>
<sequence>MNMGQKDDKIGEEAGSRPAEDNKEKVARPRGNIHWLYQDGADIRQLPLTQPFMLQNNIYIRDHASAAKSHSLKESARHRSSYDGTFANNIYVDVPSSSDSENDDYHSFDLTLKGHDTRVGGSGYRLNGSRNSSSQDDIRVLVNPKSPQDVSLRTETAITEDFEEQLEEFSRLWRLGKFQEATTLFDECLKDLVDNPYILEQYGQCLLEKSDYLTLSQLAREFPPEPAEGTVQTSWYLLLQRAKASSELDFPTLSAIEKPGILQLLRKNWPKLDSTEIRVLKNAIYLDDSSLASMSAQDLHQVYLYLKIEGRIWEFRDIFQECLASYGLKDMIRMMFGGKDDRGSKRQADIVQTIVDDWDTPMEDEAVSFALLDIFTTLVLASMAQFDSSRTAIKYFGVAQKHAAHILAQDPQNLKSRPYLRWAVAKVLIGQYTSEKPIGLAALTHRLHRLPGKLRISKRVFPHQNIPIYAPIEDESLDWRPSPTTDSEEDTIVIQTVLKTAENLGDTELQAACIQELIYLSSDPLELLKSLSGIWQKGGNLRRYKQTLLYRYLCVPETPPEIRETLRHEILLSGDFSSAGFSQYSQYMVLRALSSRINEKEAYLKHAQNLQKMLDGDGSASQRMHDTIAPYTSYPKSSYTQRYDSNTRSRQNKQTYVPPFSYVSIDRTTTRERNNKNREEASEQVETGKLKSRAGGGDQRKQPLANPTFGDLPRPRSEMIPSEGTNKAHQLDVPGMGDTVDVVREEKVPERGPFENDEAEKPADQTKPRDKSKHTRVDSEDEIIEIRREEDHETEQALRDGDDGGGGAHLTEDNEYEDGNA</sequence>
<dbReference type="SUPFAM" id="SSF48452">
    <property type="entry name" value="TPR-like"/>
    <property type="match status" value="1"/>
</dbReference>
<name>A0A9P7QXL6_9PEZI</name>
<feature type="compositionally biased region" description="Basic and acidic residues" evidence="1">
    <location>
        <begin position="668"/>
        <end position="689"/>
    </location>
</feature>
<reference evidence="2" key="1">
    <citation type="submission" date="2021-05" db="EMBL/GenBank/DDBJ databases">
        <title>Comparative genomics of three Colletotrichum scovillei strains and genetic complementation revealed genes involved fungal growth and virulence on chili pepper.</title>
        <authorList>
            <person name="Hsieh D.-K."/>
            <person name="Chuang S.-C."/>
            <person name="Chen C.-Y."/>
            <person name="Chao Y.-T."/>
            <person name="Lu M.-Y.J."/>
            <person name="Lee M.-H."/>
            <person name="Shih M.-C."/>
        </authorList>
    </citation>
    <scope>NUCLEOTIDE SEQUENCE</scope>
    <source>
        <strain evidence="2">Coll-153</strain>
    </source>
</reference>